<dbReference type="InterPro" id="IPR029057">
    <property type="entry name" value="PRTase-like"/>
</dbReference>
<comment type="caution">
    <text evidence="3">The sequence shown here is derived from an EMBL/GenBank/DDBJ whole genome shotgun (WGS) entry which is preliminary data.</text>
</comment>
<evidence type="ECO:0000256" key="1">
    <source>
        <dbReference type="ARBA" id="ARBA00008007"/>
    </source>
</evidence>
<keyword evidence="4" id="KW-1185">Reference proteome</keyword>
<dbReference type="PANTHER" id="PTHR47505:SF1">
    <property type="entry name" value="DNA UTILIZATION PROTEIN YHGH"/>
    <property type="match status" value="1"/>
</dbReference>
<sequence length="126" mass="14187">MLAPLIESPARQLTYVPLHWQRYMTRGYNQSELLAKSLGQILDIPCFPFFRRVRKTLPQLGLNSNQRKANLNQAFILRQARLSNHVAIVDDVLTTGSTVDGLCSLLRNAGVEKVDIYCICRTANVG</sequence>
<evidence type="ECO:0000313" key="3">
    <source>
        <dbReference type="EMBL" id="EFP96935.1"/>
    </source>
</evidence>
<dbReference type="SUPFAM" id="SSF53271">
    <property type="entry name" value="PRTase-like"/>
    <property type="match status" value="1"/>
</dbReference>
<dbReference type="InterPro" id="IPR000836">
    <property type="entry name" value="PRTase_dom"/>
</dbReference>
<dbReference type="PANTHER" id="PTHR47505">
    <property type="entry name" value="DNA UTILIZATION PROTEIN YHGH"/>
    <property type="match status" value="1"/>
</dbReference>
<dbReference type="AlphaFoldDB" id="E3BJ09"/>
<name>E3BJ09_9VIBR</name>
<dbReference type="EMBL" id="AEIU01000068">
    <property type="protein sequence ID" value="EFP96935.1"/>
    <property type="molecule type" value="Genomic_DNA"/>
</dbReference>
<dbReference type="Gene3D" id="3.40.50.2020">
    <property type="match status" value="1"/>
</dbReference>
<organism evidence="3 4">
    <name type="scientific">Vibrio caribbeanicus ATCC BAA-2122</name>
    <dbReference type="NCBI Taxonomy" id="796620"/>
    <lineage>
        <taxon>Bacteria</taxon>
        <taxon>Pseudomonadati</taxon>
        <taxon>Pseudomonadota</taxon>
        <taxon>Gammaproteobacteria</taxon>
        <taxon>Vibrionales</taxon>
        <taxon>Vibrionaceae</taxon>
        <taxon>Vibrio</taxon>
    </lineage>
</organism>
<dbReference type="STRING" id="796620.VIBC2010_19995"/>
<feature type="domain" description="Phosphoribosyltransferase" evidence="2">
    <location>
        <begin position="32"/>
        <end position="121"/>
    </location>
</feature>
<protein>
    <submittedName>
        <fullName evidence="3">Putative amidophosphoribosyltransferase</fullName>
    </submittedName>
</protein>
<dbReference type="Pfam" id="PF00156">
    <property type="entry name" value="Pribosyltran"/>
    <property type="match status" value="1"/>
</dbReference>
<keyword evidence="3" id="KW-0808">Transferase</keyword>
<comment type="similarity">
    <text evidence="1">Belongs to the ComF/GntX family.</text>
</comment>
<dbReference type="GO" id="GO:0016757">
    <property type="term" value="F:glycosyltransferase activity"/>
    <property type="evidence" value="ECO:0007669"/>
    <property type="project" value="UniProtKB-KW"/>
</dbReference>
<dbReference type="Proteomes" id="UP000002943">
    <property type="component" value="Unassembled WGS sequence"/>
</dbReference>
<evidence type="ECO:0000259" key="2">
    <source>
        <dbReference type="Pfam" id="PF00156"/>
    </source>
</evidence>
<accession>E3BJ09</accession>
<evidence type="ECO:0000313" key="4">
    <source>
        <dbReference type="Proteomes" id="UP000002943"/>
    </source>
</evidence>
<reference evidence="3 4" key="1">
    <citation type="journal article" date="2012" name="Int. J. Syst. Evol. Microbiol.">
        <title>Vibrio caribbeanicus sp. nov., isolated from the marine sponge Scleritoderma cyanea.</title>
        <authorList>
            <person name="Hoffmann M."/>
            <person name="Monday S.R."/>
            <person name="Allard M.W."/>
            <person name="Strain E.A."/>
            <person name="Whittaker P."/>
            <person name="Naum M."/>
            <person name="McCarthy P.J."/>
            <person name="Lopez J.V."/>
            <person name="Fischer M."/>
            <person name="Brown E.W."/>
        </authorList>
    </citation>
    <scope>NUCLEOTIDE SEQUENCE [LARGE SCALE GENOMIC DNA]</scope>
    <source>
        <strain evidence="3 4">ATCC BAA-2122</strain>
    </source>
</reference>
<keyword evidence="3" id="KW-0328">Glycosyltransferase</keyword>
<dbReference type="eggNOG" id="COG1040">
    <property type="taxonomic scope" value="Bacteria"/>
</dbReference>
<dbReference type="InterPro" id="IPR051910">
    <property type="entry name" value="ComF/GntX_DNA_util-trans"/>
</dbReference>
<dbReference type="CDD" id="cd06223">
    <property type="entry name" value="PRTases_typeI"/>
    <property type="match status" value="1"/>
</dbReference>
<proteinExistence type="inferred from homology"/>
<gene>
    <name evidence="3" type="ORF">VIBC2010_19995</name>
</gene>